<dbReference type="STRING" id="1612202.SAMN05421734_101138"/>
<feature type="transmembrane region" description="Helical" evidence="1">
    <location>
        <begin position="21"/>
        <end position="42"/>
    </location>
</feature>
<dbReference type="AlphaFoldDB" id="A0A1G6GJ97"/>
<keyword evidence="3" id="KW-1185">Reference proteome</keyword>
<accession>A0A1G6GJ97</accession>
<organism evidence="2 3">
    <name type="scientific">Pelagirhabdus alkalitolerans</name>
    <dbReference type="NCBI Taxonomy" id="1612202"/>
    <lineage>
        <taxon>Bacteria</taxon>
        <taxon>Bacillati</taxon>
        <taxon>Bacillota</taxon>
        <taxon>Bacilli</taxon>
        <taxon>Bacillales</taxon>
        <taxon>Bacillaceae</taxon>
        <taxon>Pelagirhabdus</taxon>
    </lineage>
</organism>
<proteinExistence type="predicted"/>
<dbReference type="RefSeq" id="WP_090791805.1">
    <property type="nucleotide sequence ID" value="NZ_FMYI01000001.1"/>
</dbReference>
<reference evidence="3" key="1">
    <citation type="submission" date="2016-09" db="EMBL/GenBank/DDBJ databases">
        <authorList>
            <person name="Varghese N."/>
            <person name="Submissions S."/>
        </authorList>
    </citation>
    <scope>NUCLEOTIDE SEQUENCE [LARGE SCALE GENOMIC DNA]</scope>
    <source>
        <strain evidence="3">S5</strain>
    </source>
</reference>
<keyword evidence="1" id="KW-0812">Transmembrane</keyword>
<dbReference type="InterPro" id="IPR018672">
    <property type="entry name" value="DUF2140"/>
</dbReference>
<gene>
    <name evidence="2" type="ORF">SAMN05421734_101138</name>
</gene>
<name>A0A1G6GJ97_9BACI</name>
<evidence type="ECO:0000256" key="1">
    <source>
        <dbReference type="SAM" id="Phobius"/>
    </source>
</evidence>
<protein>
    <submittedName>
        <fullName evidence="2">Uncharacterized protein YpmS</fullName>
    </submittedName>
</protein>
<dbReference type="Proteomes" id="UP000242949">
    <property type="component" value="Unassembled WGS sequence"/>
</dbReference>
<evidence type="ECO:0000313" key="2">
    <source>
        <dbReference type="EMBL" id="SDB81805.1"/>
    </source>
</evidence>
<dbReference type="EMBL" id="FMYI01000001">
    <property type="protein sequence ID" value="SDB81805.1"/>
    <property type="molecule type" value="Genomic_DNA"/>
</dbReference>
<dbReference type="Pfam" id="PF09911">
    <property type="entry name" value="DUF2140"/>
    <property type="match status" value="1"/>
</dbReference>
<keyword evidence="1" id="KW-1133">Transmembrane helix</keyword>
<sequence length="220" mass="24856">MTDTNEETQDEQVSKKHNWQVYFVILFGLNLFIITVFGILIFSSPPQSDPLPTPQYIDEPGAEFRVESTKEDLNELINDYLDQVLLAENADFSVHIDEDIHLTGSFGAFGASIPLNVRMDPNALDNGDLVLEVSEMSMGLLNLPRNRILHYVNQQVATPDWFLFDAPNEQIYVAVTQIDIQSNFRFSVQELDLTDDDISFSIKVPRAGVVDRTEEDENGA</sequence>
<dbReference type="OrthoDB" id="2412610at2"/>
<keyword evidence="1" id="KW-0472">Membrane</keyword>
<evidence type="ECO:0000313" key="3">
    <source>
        <dbReference type="Proteomes" id="UP000242949"/>
    </source>
</evidence>